<dbReference type="InterPro" id="IPR005481">
    <property type="entry name" value="BC-like_N"/>
</dbReference>
<dbReference type="GO" id="GO:0005524">
    <property type="term" value="F:ATP binding"/>
    <property type="evidence" value="ECO:0007669"/>
    <property type="project" value="UniProtKB-KW"/>
</dbReference>
<proteinExistence type="predicted"/>
<dbReference type="GO" id="GO:0006633">
    <property type="term" value="P:fatty acid biosynthetic process"/>
    <property type="evidence" value="ECO:0007669"/>
    <property type="project" value="TreeGrafter"/>
</dbReference>
<dbReference type="FunFam" id="3.40.50.20:FF:000005">
    <property type="entry name" value="acetyl-CoA carboxylase isoform X2"/>
    <property type="match status" value="1"/>
</dbReference>
<dbReference type="Pfam" id="PF00289">
    <property type="entry name" value="Biotin_carb_N"/>
    <property type="match status" value="1"/>
</dbReference>
<keyword evidence="2" id="KW-0547">Nucleotide-binding</keyword>
<dbReference type="Proteomes" id="UP000051574">
    <property type="component" value="Unassembled WGS sequence"/>
</dbReference>
<accession>A0A0T6AXL2</accession>
<dbReference type="SUPFAM" id="SSF52440">
    <property type="entry name" value="PreATP-grasp domain"/>
    <property type="match status" value="1"/>
</dbReference>
<evidence type="ECO:0000313" key="6">
    <source>
        <dbReference type="Proteomes" id="UP000051574"/>
    </source>
</evidence>
<evidence type="ECO:0000259" key="4">
    <source>
        <dbReference type="PROSITE" id="PS50979"/>
    </source>
</evidence>
<dbReference type="AlphaFoldDB" id="A0A0T6AXL2"/>
<dbReference type="PANTHER" id="PTHR45728">
    <property type="entry name" value="ACETYL-COA CARBOXYLASE, ISOFORM A"/>
    <property type="match status" value="1"/>
</dbReference>
<organism evidence="5 6">
    <name type="scientific">Oryctes borbonicus</name>
    <dbReference type="NCBI Taxonomy" id="1629725"/>
    <lineage>
        <taxon>Eukaryota</taxon>
        <taxon>Metazoa</taxon>
        <taxon>Ecdysozoa</taxon>
        <taxon>Arthropoda</taxon>
        <taxon>Hexapoda</taxon>
        <taxon>Insecta</taxon>
        <taxon>Pterygota</taxon>
        <taxon>Neoptera</taxon>
        <taxon>Endopterygota</taxon>
        <taxon>Coleoptera</taxon>
        <taxon>Polyphaga</taxon>
        <taxon>Scarabaeiformia</taxon>
        <taxon>Scarabaeidae</taxon>
        <taxon>Dynastinae</taxon>
        <taxon>Oryctes</taxon>
    </lineage>
</organism>
<keyword evidence="1" id="KW-0436">Ligase</keyword>
<dbReference type="Gene3D" id="3.90.1770.10">
    <property type="entry name" value="PreATP-grasp domain"/>
    <property type="match status" value="1"/>
</dbReference>
<dbReference type="EMBL" id="LJIG01022603">
    <property type="protein sequence ID" value="KRT79691.1"/>
    <property type="molecule type" value="Genomic_DNA"/>
</dbReference>
<protein>
    <recommendedName>
        <fullName evidence="4">Biotin carboxylation domain-containing protein</fullName>
    </recommendedName>
</protein>
<dbReference type="InterPro" id="IPR016185">
    <property type="entry name" value="PreATP-grasp_dom_sf"/>
</dbReference>
<dbReference type="GO" id="GO:0005739">
    <property type="term" value="C:mitochondrion"/>
    <property type="evidence" value="ECO:0007669"/>
    <property type="project" value="TreeGrafter"/>
</dbReference>
<dbReference type="Gene3D" id="3.40.50.20">
    <property type="match status" value="1"/>
</dbReference>
<dbReference type="InterPro" id="IPR049076">
    <property type="entry name" value="ACCA"/>
</dbReference>
<evidence type="ECO:0000256" key="3">
    <source>
        <dbReference type="ARBA" id="ARBA00022840"/>
    </source>
</evidence>
<dbReference type="FunFam" id="3.90.1770.10:FF:000001">
    <property type="entry name" value="acetyl-CoA carboxylase 1"/>
    <property type="match status" value="1"/>
</dbReference>
<name>A0A0T6AXL2_9SCAR</name>
<feature type="non-terminal residue" evidence="5">
    <location>
        <position position="158"/>
    </location>
</feature>
<dbReference type="PANTHER" id="PTHR45728:SF3">
    <property type="entry name" value="ACETYL-COA CARBOXYLASE"/>
    <property type="match status" value="1"/>
</dbReference>
<dbReference type="OrthoDB" id="14612at2759"/>
<evidence type="ECO:0000313" key="5">
    <source>
        <dbReference type="EMBL" id="KRT79691.1"/>
    </source>
</evidence>
<sequence>MRSVRRWSYEMFKNERAVRFVVMVTPEDLKANAEYIKMADHYVPVPGGTNNNNYANVELIIDIAVRSQVQAVWAGWGHASENPKLPELLHKNNIAFIGPPEKAMWALGDKIASSIVAQTADIPTLPWSGSDLKAQYSGKKIKISSELFARGCVHSAEQ</sequence>
<dbReference type="InterPro" id="IPR011764">
    <property type="entry name" value="Biotin_carboxylation_dom"/>
</dbReference>
<keyword evidence="3" id="KW-0067">ATP-binding</keyword>
<evidence type="ECO:0000256" key="1">
    <source>
        <dbReference type="ARBA" id="ARBA00022598"/>
    </source>
</evidence>
<dbReference type="GO" id="GO:0003989">
    <property type="term" value="F:acetyl-CoA carboxylase activity"/>
    <property type="evidence" value="ECO:0007669"/>
    <property type="project" value="InterPro"/>
</dbReference>
<reference evidence="5 6" key="1">
    <citation type="submission" date="2015-09" db="EMBL/GenBank/DDBJ databases">
        <title>Draft genome of the scarab beetle Oryctes borbonicus.</title>
        <authorList>
            <person name="Meyer J.M."/>
            <person name="Markov G.V."/>
            <person name="Baskaran P."/>
            <person name="Herrmann M."/>
            <person name="Sommer R.J."/>
            <person name="Roedelsperger C."/>
        </authorList>
    </citation>
    <scope>NUCLEOTIDE SEQUENCE [LARGE SCALE GENOMIC DNA]</scope>
    <source>
        <strain evidence="5">OB123</strain>
        <tissue evidence="5">Whole animal</tissue>
    </source>
</reference>
<keyword evidence="6" id="KW-1185">Reference proteome</keyword>
<gene>
    <name evidence="5" type="ORF">AMK59_7562</name>
</gene>
<feature type="domain" description="Biotin carboxylation" evidence="4">
    <location>
        <begin position="1"/>
        <end position="158"/>
    </location>
</feature>
<evidence type="ECO:0000256" key="2">
    <source>
        <dbReference type="ARBA" id="ARBA00022741"/>
    </source>
</evidence>
<dbReference type="PROSITE" id="PS50979">
    <property type="entry name" value="BC"/>
    <property type="match status" value="1"/>
</dbReference>
<comment type="caution">
    <text evidence="5">The sequence shown here is derived from an EMBL/GenBank/DDBJ whole genome shotgun (WGS) entry which is preliminary data.</text>
</comment>